<dbReference type="EMBL" id="JAAATY010000036">
    <property type="protein sequence ID" value="NRN70278.1"/>
    <property type="molecule type" value="Genomic_DNA"/>
</dbReference>
<feature type="DNA-binding region" description="H-T-H motif" evidence="4">
    <location>
        <begin position="31"/>
        <end position="50"/>
    </location>
</feature>
<dbReference type="Pfam" id="PF00440">
    <property type="entry name" value="TetR_N"/>
    <property type="match status" value="1"/>
</dbReference>
<dbReference type="PANTHER" id="PTHR30055:SF234">
    <property type="entry name" value="HTH-TYPE TRANSCRIPTIONAL REGULATOR BETI"/>
    <property type="match status" value="1"/>
</dbReference>
<dbReference type="Gene3D" id="1.10.357.10">
    <property type="entry name" value="Tetracycline Repressor, domain 2"/>
    <property type="match status" value="1"/>
</dbReference>
<dbReference type="InterPro" id="IPR047923">
    <property type="entry name" value="ArpA-like"/>
</dbReference>
<dbReference type="Pfam" id="PF21935">
    <property type="entry name" value="TetR_C_45"/>
    <property type="match status" value="1"/>
</dbReference>
<dbReference type="NCBIfam" id="NF041196">
    <property type="entry name" value="ScbR_bind_reg"/>
    <property type="match status" value="1"/>
</dbReference>
<dbReference type="PANTHER" id="PTHR30055">
    <property type="entry name" value="HTH-TYPE TRANSCRIPTIONAL REGULATOR RUTR"/>
    <property type="match status" value="1"/>
</dbReference>
<dbReference type="InterPro" id="IPR009057">
    <property type="entry name" value="Homeodomain-like_sf"/>
</dbReference>
<dbReference type="PROSITE" id="PS01081">
    <property type="entry name" value="HTH_TETR_1"/>
    <property type="match status" value="1"/>
</dbReference>
<dbReference type="InterPro" id="IPR036271">
    <property type="entry name" value="Tet_transcr_reg_TetR-rel_C_sf"/>
</dbReference>
<evidence type="ECO:0000259" key="5">
    <source>
        <dbReference type="PROSITE" id="PS50977"/>
    </source>
</evidence>
<evidence type="ECO:0000256" key="1">
    <source>
        <dbReference type="ARBA" id="ARBA00023015"/>
    </source>
</evidence>
<feature type="domain" description="HTH tetR-type" evidence="5">
    <location>
        <begin position="8"/>
        <end position="68"/>
    </location>
</feature>
<keyword evidence="1" id="KW-0805">Transcription regulation</keyword>
<dbReference type="PRINTS" id="PR00455">
    <property type="entry name" value="HTHTETR"/>
</dbReference>
<keyword evidence="6" id="KW-0675">Receptor</keyword>
<dbReference type="InterPro" id="IPR001647">
    <property type="entry name" value="HTH_TetR"/>
</dbReference>
<protein>
    <submittedName>
        <fullName evidence="6">Butyrolactone receptor</fullName>
    </submittedName>
</protein>
<gene>
    <name evidence="6" type="ORF">GC106_75430</name>
</gene>
<comment type="caution">
    <text evidence="6">The sequence shown here is derived from an EMBL/GenBank/DDBJ whole genome shotgun (WGS) entry which is preliminary data.</text>
</comment>
<dbReference type="InterPro" id="IPR050109">
    <property type="entry name" value="HTH-type_TetR-like_transc_reg"/>
</dbReference>
<dbReference type="RefSeq" id="WP_173141390.1">
    <property type="nucleotide sequence ID" value="NZ_CBCSGW010000035.1"/>
</dbReference>
<dbReference type="SUPFAM" id="SSF48498">
    <property type="entry name" value="Tetracyclin repressor-like, C-terminal domain"/>
    <property type="match status" value="1"/>
</dbReference>
<name>A0ABX2FGB7_9PSEU</name>
<evidence type="ECO:0000313" key="7">
    <source>
        <dbReference type="Proteomes" id="UP000763557"/>
    </source>
</evidence>
<dbReference type="InterPro" id="IPR054126">
    <property type="entry name" value="CprB_TetR_C"/>
</dbReference>
<dbReference type="Proteomes" id="UP000763557">
    <property type="component" value="Unassembled WGS sequence"/>
</dbReference>
<accession>A0ABX2FGB7</accession>
<evidence type="ECO:0000256" key="4">
    <source>
        <dbReference type="PROSITE-ProRule" id="PRU00335"/>
    </source>
</evidence>
<evidence type="ECO:0000256" key="2">
    <source>
        <dbReference type="ARBA" id="ARBA00023125"/>
    </source>
</evidence>
<keyword evidence="2 4" id="KW-0238">DNA-binding</keyword>
<dbReference type="SUPFAM" id="SSF46689">
    <property type="entry name" value="Homeodomain-like"/>
    <property type="match status" value="1"/>
</dbReference>
<organism evidence="6 7">
    <name type="scientific">Kibdelosporangium persicum</name>
    <dbReference type="NCBI Taxonomy" id="2698649"/>
    <lineage>
        <taxon>Bacteria</taxon>
        <taxon>Bacillati</taxon>
        <taxon>Actinomycetota</taxon>
        <taxon>Actinomycetes</taxon>
        <taxon>Pseudonocardiales</taxon>
        <taxon>Pseudonocardiaceae</taxon>
        <taxon>Kibdelosporangium</taxon>
    </lineage>
</organism>
<reference evidence="6 7" key="1">
    <citation type="submission" date="2020-01" db="EMBL/GenBank/DDBJ databases">
        <title>Kibdelosporangium persica a novel Actinomycetes from a hot desert in Iran.</title>
        <authorList>
            <person name="Safaei N."/>
            <person name="Zaburannyi N."/>
            <person name="Mueller R."/>
            <person name="Wink J."/>
        </authorList>
    </citation>
    <scope>NUCLEOTIDE SEQUENCE [LARGE SCALE GENOMIC DNA]</scope>
    <source>
        <strain evidence="6 7">4NS15</strain>
    </source>
</reference>
<keyword evidence="7" id="KW-1185">Reference proteome</keyword>
<sequence>MPKQERAERTRATILDAAAKVFDSQGFVGASLSDILAEAGVTKGALYFHFKSKEELAHELVAEQFSIWPPVDDNGKPGLQTVIDLTHAMARGLQENVRIRASIRLVIEQGTFTDPSPDSYLRWIDVCRDQLDHAQERGDIRKELVTGDIANFLVSAFTGLQISSQVLTDRADLPDRVAGMWRYVLPAIVPPRRLSRFVPEGTAAQTPG</sequence>
<dbReference type="InterPro" id="IPR023772">
    <property type="entry name" value="DNA-bd_HTH_TetR-type_CS"/>
</dbReference>
<evidence type="ECO:0000313" key="6">
    <source>
        <dbReference type="EMBL" id="NRN70278.1"/>
    </source>
</evidence>
<keyword evidence="3" id="KW-0804">Transcription</keyword>
<dbReference type="PROSITE" id="PS50977">
    <property type="entry name" value="HTH_TETR_2"/>
    <property type="match status" value="1"/>
</dbReference>
<proteinExistence type="predicted"/>
<evidence type="ECO:0000256" key="3">
    <source>
        <dbReference type="ARBA" id="ARBA00023163"/>
    </source>
</evidence>